<evidence type="ECO:0000256" key="9">
    <source>
        <dbReference type="ARBA" id="ARBA00023098"/>
    </source>
</evidence>
<evidence type="ECO:0000313" key="12">
    <source>
        <dbReference type="EMBL" id="QJR37047.1"/>
    </source>
</evidence>
<dbReference type="SUPFAM" id="SSF47240">
    <property type="entry name" value="Ferritin-like"/>
    <property type="match status" value="1"/>
</dbReference>
<accession>A0A6M4IU51</accession>
<feature type="binding site" evidence="11">
    <location>
        <position position="116"/>
    </location>
    <ligand>
        <name>Fe cation</name>
        <dbReference type="ChEBI" id="CHEBI:24875"/>
        <label>2</label>
    </ligand>
</feature>
<reference evidence="12 13" key="1">
    <citation type="submission" date="2020-05" db="EMBL/GenBank/DDBJ databases">
        <title>Complete genome sequence of Gemmatimonas greenlandica TET16.</title>
        <authorList>
            <person name="Zeng Y."/>
        </authorList>
    </citation>
    <scope>NUCLEOTIDE SEQUENCE [LARGE SCALE GENOMIC DNA]</scope>
    <source>
        <strain evidence="12 13">TET16</strain>
    </source>
</reference>
<evidence type="ECO:0000313" key="13">
    <source>
        <dbReference type="Proteomes" id="UP000500938"/>
    </source>
</evidence>
<evidence type="ECO:0000256" key="11">
    <source>
        <dbReference type="PIRSR" id="PIRSR000346-1"/>
    </source>
</evidence>
<dbReference type="GO" id="GO:0006633">
    <property type="term" value="P:fatty acid biosynthetic process"/>
    <property type="evidence" value="ECO:0007669"/>
    <property type="project" value="UniProtKB-KW"/>
</dbReference>
<comment type="cofactor">
    <cofactor evidence="11">
        <name>Fe cation</name>
        <dbReference type="ChEBI" id="CHEBI:24875"/>
    </cofactor>
    <text evidence="11">Binds 2 iron ions per subunit.</text>
</comment>
<evidence type="ECO:0000256" key="4">
    <source>
        <dbReference type="ARBA" id="ARBA00022516"/>
    </source>
</evidence>
<keyword evidence="7" id="KW-0560">Oxidoreductase</keyword>
<evidence type="ECO:0000256" key="6">
    <source>
        <dbReference type="ARBA" id="ARBA00022832"/>
    </source>
</evidence>
<feature type="binding site" evidence="11">
    <location>
        <position position="85"/>
    </location>
    <ligand>
        <name>Fe cation</name>
        <dbReference type="ChEBI" id="CHEBI:24875"/>
        <label>1</label>
    </ligand>
</feature>
<proteinExistence type="inferred from homology"/>
<keyword evidence="5 11" id="KW-0479">Metal-binding</keyword>
<evidence type="ECO:0000256" key="5">
    <source>
        <dbReference type="ARBA" id="ARBA00022723"/>
    </source>
</evidence>
<name>A0A6M4IU51_9BACT</name>
<evidence type="ECO:0000256" key="7">
    <source>
        <dbReference type="ARBA" id="ARBA00023002"/>
    </source>
</evidence>
<feature type="binding site" evidence="11">
    <location>
        <position position="201"/>
    </location>
    <ligand>
        <name>Fe cation</name>
        <dbReference type="ChEBI" id="CHEBI:24875"/>
        <label>1</label>
    </ligand>
</feature>
<evidence type="ECO:0000256" key="3">
    <source>
        <dbReference type="ARBA" id="ARBA00011738"/>
    </source>
</evidence>
<dbReference type="Gene3D" id="1.10.620.20">
    <property type="entry name" value="Ribonucleotide Reductase, subunit A"/>
    <property type="match status" value="1"/>
</dbReference>
<keyword evidence="6" id="KW-0276">Fatty acid metabolism</keyword>
<dbReference type="Proteomes" id="UP000500938">
    <property type="component" value="Chromosome"/>
</dbReference>
<feature type="binding site" evidence="11">
    <location>
        <position position="119"/>
    </location>
    <ligand>
        <name>Fe cation</name>
        <dbReference type="ChEBI" id="CHEBI:24875"/>
        <label>1</label>
    </ligand>
</feature>
<feature type="binding site" evidence="11">
    <location>
        <position position="116"/>
    </location>
    <ligand>
        <name>Fe cation</name>
        <dbReference type="ChEBI" id="CHEBI:24875"/>
        <label>1</label>
    </ligand>
</feature>
<evidence type="ECO:0000256" key="8">
    <source>
        <dbReference type="ARBA" id="ARBA00023004"/>
    </source>
</evidence>
<feature type="binding site" evidence="11">
    <location>
        <position position="204"/>
    </location>
    <ligand>
        <name>Fe cation</name>
        <dbReference type="ChEBI" id="CHEBI:24875"/>
        <label>2</label>
    </ligand>
</feature>
<keyword evidence="9" id="KW-0443">Lipid metabolism</keyword>
<keyword evidence="8 11" id="KW-0408">Iron</keyword>
<dbReference type="Pfam" id="PF03405">
    <property type="entry name" value="FA_desaturase_2"/>
    <property type="match status" value="1"/>
</dbReference>
<dbReference type="AlphaFoldDB" id="A0A6M4IU51"/>
<dbReference type="PIRSF" id="PIRSF000346">
    <property type="entry name" value="Dlt9_acylACP_des"/>
    <property type="match status" value="1"/>
</dbReference>
<dbReference type="KEGG" id="ggr:HKW67_16745"/>
<comment type="cofactor">
    <cofactor evidence="1">
        <name>Fe(2+)</name>
        <dbReference type="ChEBI" id="CHEBI:29033"/>
    </cofactor>
</comment>
<comment type="subunit">
    <text evidence="3">Homodimer.</text>
</comment>
<dbReference type="InterPro" id="IPR005067">
    <property type="entry name" value="Fatty_acid_desaturase-2"/>
</dbReference>
<comment type="similarity">
    <text evidence="2">Belongs to the fatty acid desaturase type 2 family.</text>
</comment>
<evidence type="ECO:0000256" key="1">
    <source>
        <dbReference type="ARBA" id="ARBA00001954"/>
    </source>
</evidence>
<protein>
    <submittedName>
        <fullName evidence="12">Acyl-ACP desaturase</fullName>
    </submittedName>
</protein>
<dbReference type="GO" id="GO:0046872">
    <property type="term" value="F:metal ion binding"/>
    <property type="evidence" value="ECO:0007669"/>
    <property type="project" value="UniProtKB-KW"/>
</dbReference>
<sequence length="328" mass="37782">MDIFQIMYFPDNETIAKVEVLADLEQDVADLTVAHEAKRILWFPSELLAPEPDTDPDAFVKQLRERAKGISMPARVALALNTLTEEGLPHFHRLLATYLGGDTFWAKWTNLWTAEEDRHGAVLHDYAHDSKILDNPVLERMQFEYLKAGFEPTWDKDPYRVFVYTSLQERATQVSHANTGKLAGQYEPLIGTVLQNVAKEEARHYVFYREIFLRVLARDPNRALESAALIMPSIDMPGISMPHFREMADVIRRAGIYGPRDYIRIVEDLIKFWSIDKLEGLNEAGRKAQEKIMAITERLERVANMMETRSRAKTFSFNVAFAREFAME</sequence>
<dbReference type="PANTHER" id="PTHR31155:SF9">
    <property type="entry name" value="STEAROYL-[ACYL-CARRIER-PROTEIN] 9-DESATURASE 7, CHLOROPLASTIC"/>
    <property type="match status" value="1"/>
</dbReference>
<organism evidence="12 13">
    <name type="scientific">Gemmatimonas groenlandica</name>
    <dbReference type="NCBI Taxonomy" id="2732249"/>
    <lineage>
        <taxon>Bacteria</taxon>
        <taxon>Pseudomonadati</taxon>
        <taxon>Gemmatimonadota</taxon>
        <taxon>Gemmatimonadia</taxon>
        <taxon>Gemmatimonadales</taxon>
        <taxon>Gemmatimonadaceae</taxon>
        <taxon>Gemmatimonas</taxon>
    </lineage>
</organism>
<keyword evidence="10" id="KW-0275">Fatty acid biosynthesis</keyword>
<keyword evidence="4" id="KW-0444">Lipid biosynthesis</keyword>
<dbReference type="GO" id="GO:0045300">
    <property type="term" value="F:stearoyl-[ACP] desaturase activity"/>
    <property type="evidence" value="ECO:0007669"/>
    <property type="project" value="InterPro"/>
</dbReference>
<dbReference type="EMBL" id="CP053085">
    <property type="protein sequence ID" value="QJR37047.1"/>
    <property type="molecule type" value="Genomic_DNA"/>
</dbReference>
<evidence type="ECO:0000256" key="2">
    <source>
        <dbReference type="ARBA" id="ARBA00008749"/>
    </source>
</evidence>
<dbReference type="InterPro" id="IPR009078">
    <property type="entry name" value="Ferritin-like_SF"/>
</dbReference>
<dbReference type="CDD" id="cd01050">
    <property type="entry name" value="Acyl_ACP_Desat"/>
    <property type="match status" value="1"/>
</dbReference>
<feature type="binding site" evidence="11">
    <location>
        <position position="169"/>
    </location>
    <ligand>
        <name>Fe cation</name>
        <dbReference type="ChEBI" id="CHEBI:24875"/>
        <label>2</label>
    </ligand>
</feature>
<feature type="binding site" evidence="11">
    <location>
        <position position="201"/>
    </location>
    <ligand>
        <name>Fe cation</name>
        <dbReference type="ChEBI" id="CHEBI:24875"/>
        <label>2</label>
    </ligand>
</feature>
<dbReference type="InterPro" id="IPR012348">
    <property type="entry name" value="RNR-like"/>
</dbReference>
<dbReference type="RefSeq" id="WP_171226480.1">
    <property type="nucleotide sequence ID" value="NZ_CP053085.1"/>
</dbReference>
<keyword evidence="13" id="KW-1185">Reference proteome</keyword>
<dbReference type="PANTHER" id="PTHR31155">
    <property type="entry name" value="ACYL- ACYL-CARRIER-PROTEIN DESATURASE-RELATED"/>
    <property type="match status" value="1"/>
</dbReference>
<evidence type="ECO:0000256" key="10">
    <source>
        <dbReference type="ARBA" id="ARBA00023160"/>
    </source>
</evidence>
<gene>
    <name evidence="12" type="ORF">HKW67_16745</name>
</gene>